<keyword evidence="2" id="KW-0520">NAD</keyword>
<dbReference type="RefSeq" id="WP_244680890.1">
    <property type="nucleotide sequence ID" value="NZ_JALIRM010000002.1"/>
</dbReference>
<keyword evidence="5" id="KW-1185">Reference proteome</keyword>
<reference evidence="4 5" key="1">
    <citation type="submission" date="2023-07" db="EMBL/GenBank/DDBJ databases">
        <title>Genomic Encyclopedia of Type Strains, Phase IV (KMG-IV): sequencing the most valuable type-strain genomes for metagenomic binning, comparative biology and taxonomic classification.</title>
        <authorList>
            <person name="Goeker M."/>
        </authorList>
    </citation>
    <scope>NUCLEOTIDE SEQUENCE [LARGE SCALE GENOMIC DNA]</scope>
    <source>
        <strain evidence="4 5">DSM 27848</strain>
    </source>
</reference>
<accession>A0ABU0D2B1</accession>
<evidence type="ECO:0000256" key="1">
    <source>
        <dbReference type="ARBA" id="ARBA00023002"/>
    </source>
</evidence>
<protein>
    <submittedName>
        <fullName evidence="4">Phosphoglycerate dehydrogenase-like enzyme</fullName>
    </submittedName>
</protein>
<dbReference type="CDD" id="cd05300">
    <property type="entry name" value="2-Hacid_dh_1"/>
    <property type="match status" value="1"/>
</dbReference>
<evidence type="ECO:0000259" key="3">
    <source>
        <dbReference type="Pfam" id="PF02826"/>
    </source>
</evidence>
<organism evidence="4 5">
    <name type="scientific">Lederbergia wuyishanensis</name>
    <dbReference type="NCBI Taxonomy" id="1347903"/>
    <lineage>
        <taxon>Bacteria</taxon>
        <taxon>Bacillati</taxon>
        <taxon>Bacillota</taxon>
        <taxon>Bacilli</taxon>
        <taxon>Bacillales</taxon>
        <taxon>Bacillaceae</taxon>
        <taxon>Lederbergia</taxon>
    </lineage>
</organism>
<dbReference type="InterPro" id="IPR036291">
    <property type="entry name" value="NAD(P)-bd_dom_sf"/>
</dbReference>
<evidence type="ECO:0000313" key="4">
    <source>
        <dbReference type="EMBL" id="MDQ0342557.1"/>
    </source>
</evidence>
<dbReference type="PANTHER" id="PTHR43333">
    <property type="entry name" value="2-HACID_DH_C DOMAIN-CONTAINING PROTEIN"/>
    <property type="match status" value="1"/>
</dbReference>
<dbReference type="Gene3D" id="3.40.50.720">
    <property type="entry name" value="NAD(P)-binding Rossmann-like Domain"/>
    <property type="match status" value="2"/>
</dbReference>
<evidence type="ECO:0000256" key="2">
    <source>
        <dbReference type="ARBA" id="ARBA00023027"/>
    </source>
</evidence>
<evidence type="ECO:0000313" key="5">
    <source>
        <dbReference type="Proteomes" id="UP001232343"/>
    </source>
</evidence>
<dbReference type="PANTHER" id="PTHR43333:SF1">
    <property type="entry name" value="D-ISOMER SPECIFIC 2-HYDROXYACID DEHYDROGENASE NAD-BINDING DOMAIN-CONTAINING PROTEIN"/>
    <property type="match status" value="1"/>
</dbReference>
<feature type="domain" description="D-isomer specific 2-hydroxyacid dehydrogenase NAD-binding" evidence="3">
    <location>
        <begin position="105"/>
        <end position="275"/>
    </location>
</feature>
<dbReference type="Pfam" id="PF02826">
    <property type="entry name" value="2-Hacid_dh_C"/>
    <property type="match status" value="1"/>
</dbReference>
<proteinExistence type="predicted"/>
<dbReference type="EMBL" id="JAUSUO010000002">
    <property type="protein sequence ID" value="MDQ0342557.1"/>
    <property type="molecule type" value="Genomic_DNA"/>
</dbReference>
<dbReference type="SUPFAM" id="SSF52283">
    <property type="entry name" value="Formate/glycerate dehydrogenase catalytic domain-like"/>
    <property type="match status" value="1"/>
</dbReference>
<dbReference type="SUPFAM" id="SSF51735">
    <property type="entry name" value="NAD(P)-binding Rossmann-fold domains"/>
    <property type="match status" value="1"/>
</dbReference>
<sequence length="310" mass="35518">MEISKIVVTGRIYKEIQEVIDGLETDKIFRFLPEESVCQEDIDWADAYIAFKPIPNMDYKNIKWIHSLGAGVDSFLFDRVWNDKILITRTNCSFGERISQYSLSYVLSDLQLHENFQKNQLNKQWSQKTPELLREKNVLIFGTGKIGSEVARTFNYFRANVFGVSLSGFPKEPFKEVFVTNKIHSISSNMDIVINTLPLTDKTYELFDFDMFNKFNSILFINCGRGASIEDKAVIKALDSGHIRKAILDVFLEEPLSGKNILWNRKDITITPHISAITTPAEAVTCFMETMNNIEANVELENKVNIVKGY</sequence>
<gene>
    <name evidence="4" type="ORF">J2S14_001369</name>
</gene>
<dbReference type="InterPro" id="IPR006140">
    <property type="entry name" value="D-isomer_DH_NAD-bd"/>
</dbReference>
<keyword evidence="1" id="KW-0560">Oxidoreductase</keyword>
<dbReference type="Proteomes" id="UP001232343">
    <property type="component" value="Unassembled WGS sequence"/>
</dbReference>
<name>A0ABU0D2B1_9BACI</name>
<comment type="caution">
    <text evidence="4">The sequence shown here is derived from an EMBL/GenBank/DDBJ whole genome shotgun (WGS) entry which is preliminary data.</text>
</comment>